<name>A0ABP7CHQ6_9MICC</name>
<comment type="caution">
    <text evidence="1">The sequence shown here is derived from an EMBL/GenBank/DDBJ whole genome shotgun (WGS) entry which is preliminary data.</text>
</comment>
<evidence type="ECO:0000313" key="1">
    <source>
        <dbReference type="EMBL" id="GAA3688989.1"/>
    </source>
</evidence>
<gene>
    <name evidence="1" type="ORF">GCM10023081_27940</name>
</gene>
<keyword evidence="2" id="KW-1185">Reference proteome</keyword>
<accession>A0ABP7CHQ6</accession>
<evidence type="ECO:0000313" key="2">
    <source>
        <dbReference type="Proteomes" id="UP001500752"/>
    </source>
</evidence>
<dbReference type="RefSeq" id="WP_345151615.1">
    <property type="nucleotide sequence ID" value="NZ_BAABEO010000019.1"/>
</dbReference>
<protein>
    <submittedName>
        <fullName evidence="1">Uncharacterized protein</fullName>
    </submittedName>
</protein>
<reference evidence="2" key="1">
    <citation type="journal article" date="2019" name="Int. J. Syst. Evol. Microbiol.">
        <title>The Global Catalogue of Microorganisms (GCM) 10K type strain sequencing project: providing services to taxonomists for standard genome sequencing and annotation.</title>
        <authorList>
            <consortium name="The Broad Institute Genomics Platform"/>
            <consortium name="The Broad Institute Genome Sequencing Center for Infectious Disease"/>
            <person name="Wu L."/>
            <person name="Ma J."/>
        </authorList>
    </citation>
    <scope>NUCLEOTIDE SEQUENCE [LARGE SCALE GENOMIC DNA]</scope>
    <source>
        <strain evidence="2">JCM 30742</strain>
    </source>
</reference>
<sequence>MQRLLLSLPTLGERRLLLKELDGHAELLVDPGDPEGAPRLLGRLLAEASGAEVDVAGLLCAWRDRVFAAIFERELGGRVDSQAACRACGEEYAFGFELAAVLQAQDAAAAATGLSLDGGGRLAVDDGAWVRPPTIGDVAEHADPCALADTLCGGTLRRDRVETVLDEAAPLLILDMETRCPRCEEPQVLRFDMVSYTLESLAAERPLLIRETHLIASRYGWGHATIMSLTRPDRRAYAGLILGERSATGPRSAG</sequence>
<dbReference type="Proteomes" id="UP001500752">
    <property type="component" value="Unassembled WGS sequence"/>
</dbReference>
<dbReference type="EMBL" id="BAABEO010000019">
    <property type="protein sequence ID" value="GAA3688989.1"/>
    <property type="molecule type" value="Genomic_DNA"/>
</dbReference>
<organism evidence="1 2">
    <name type="scientific">Arthrobacter ginkgonis</name>
    <dbReference type="NCBI Taxonomy" id="1630594"/>
    <lineage>
        <taxon>Bacteria</taxon>
        <taxon>Bacillati</taxon>
        <taxon>Actinomycetota</taxon>
        <taxon>Actinomycetes</taxon>
        <taxon>Micrococcales</taxon>
        <taxon>Micrococcaceae</taxon>
        <taxon>Arthrobacter</taxon>
    </lineage>
</organism>
<proteinExistence type="predicted"/>